<protein>
    <recommendedName>
        <fullName evidence="1">YbaK/aminoacyl-tRNA synthetase-associated domain-containing protein</fullName>
    </recommendedName>
</protein>
<feature type="domain" description="YbaK/aminoacyl-tRNA synthetase-associated" evidence="1">
    <location>
        <begin position="30"/>
        <end position="148"/>
    </location>
</feature>
<dbReference type="CDD" id="cd04333">
    <property type="entry name" value="ProX_deacylase"/>
    <property type="match status" value="1"/>
</dbReference>
<dbReference type="RefSeq" id="WP_069032801.1">
    <property type="nucleotide sequence ID" value="NZ_MDKC01000004.1"/>
</dbReference>
<dbReference type="EMBL" id="MDKC01000004">
    <property type="protein sequence ID" value="ODG92854.1"/>
    <property type="molecule type" value="Genomic_DNA"/>
</dbReference>
<proteinExistence type="predicted"/>
<reference evidence="2 3" key="1">
    <citation type="submission" date="2016-07" db="EMBL/GenBank/DDBJ databases">
        <authorList>
            <person name="Townsley L."/>
            <person name="Shank E.A."/>
        </authorList>
    </citation>
    <scope>NUCLEOTIDE SEQUENCE [LARGE SCALE GENOMIC DNA]</scope>
    <source>
        <strain evidence="2 3">CH01</strain>
    </source>
</reference>
<dbReference type="InterPro" id="IPR007214">
    <property type="entry name" value="YbaK/aa-tRNA-synth-assoc-dom"/>
</dbReference>
<comment type="caution">
    <text evidence="2">The sequence shown here is derived from an EMBL/GenBank/DDBJ whole genome shotgun (WGS) entry which is preliminary data.</text>
</comment>
<evidence type="ECO:0000313" key="2">
    <source>
        <dbReference type="EMBL" id="ODG92854.1"/>
    </source>
</evidence>
<evidence type="ECO:0000313" key="3">
    <source>
        <dbReference type="Proteomes" id="UP000094580"/>
    </source>
</evidence>
<organism evidence="2 3">
    <name type="scientific">Gottfriedia luciferensis</name>
    <dbReference type="NCBI Taxonomy" id="178774"/>
    <lineage>
        <taxon>Bacteria</taxon>
        <taxon>Bacillati</taxon>
        <taxon>Bacillota</taxon>
        <taxon>Bacilli</taxon>
        <taxon>Bacillales</taxon>
        <taxon>Bacillaceae</taxon>
        <taxon>Gottfriedia</taxon>
    </lineage>
</organism>
<dbReference type="InterPro" id="IPR036754">
    <property type="entry name" value="YbaK/aa-tRNA-synt-asso_dom_sf"/>
</dbReference>
<dbReference type="Gene3D" id="3.90.960.10">
    <property type="entry name" value="YbaK/aminoacyl-tRNA synthetase-associated domain"/>
    <property type="match status" value="1"/>
</dbReference>
<dbReference type="SUPFAM" id="SSF55826">
    <property type="entry name" value="YbaK/ProRS associated domain"/>
    <property type="match status" value="1"/>
</dbReference>
<dbReference type="PANTHER" id="PTHR30411:SF1">
    <property type="entry name" value="CYTOPLASMIC PROTEIN"/>
    <property type="match status" value="1"/>
</dbReference>
<gene>
    <name evidence="2" type="ORF">BED47_16870</name>
</gene>
<evidence type="ECO:0000259" key="1">
    <source>
        <dbReference type="Pfam" id="PF04073"/>
    </source>
</evidence>
<keyword evidence="3" id="KW-1185">Reference proteome</keyword>
<name>A0ABX2ZU04_9BACI</name>
<dbReference type="Pfam" id="PF04073">
    <property type="entry name" value="tRNA_edit"/>
    <property type="match status" value="1"/>
</dbReference>
<dbReference type="Proteomes" id="UP000094580">
    <property type="component" value="Unassembled WGS sequence"/>
</dbReference>
<accession>A0ABX2ZU04</accession>
<sequence length="158" mass="17349">MEALKESAKIVQDLIFELGYSNKVIELPNSARTVKEAADALNCEVAQIAKSIIFKLESSNSAVLVVASGINRVNEKQIEKILNDKLGKADADFVREQTGFVIGGVSPIGHKNQVITFIDEDLLQYKEIWAAAGHPKAIFQLTPNELIEMTKGKVVKIK</sequence>
<dbReference type="PANTHER" id="PTHR30411">
    <property type="entry name" value="CYTOPLASMIC PROTEIN"/>
    <property type="match status" value="1"/>
</dbReference>